<dbReference type="OrthoDB" id="10470751at2759"/>
<feature type="chain" id="PRO_5003117343" evidence="2">
    <location>
        <begin position="44"/>
        <end position="177"/>
    </location>
</feature>
<proteinExistence type="predicted"/>
<keyword evidence="1" id="KW-1133">Transmembrane helix</keyword>
<evidence type="ECO:0000256" key="2">
    <source>
        <dbReference type="SAM" id="SignalP"/>
    </source>
</evidence>
<dbReference type="InParanoid" id="D8LLT3"/>
<evidence type="ECO:0000256" key="1">
    <source>
        <dbReference type="SAM" id="Phobius"/>
    </source>
</evidence>
<accession>D8LLT3</accession>
<organism evidence="3 4">
    <name type="scientific">Ectocarpus siliculosus</name>
    <name type="common">Brown alga</name>
    <name type="synonym">Conferva siliculosa</name>
    <dbReference type="NCBI Taxonomy" id="2880"/>
    <lineage>
        <taxon>Eukaryota</taxon>
        <taxon>Sar</taxon>
        <taxon>Stramenopiles</taxon>
        <taxon>Ochrophyta</taxon>
        <taxon>PX clade</taxon>
        <taxon>Phaeophyceae</taxon>
        <taxon>Ectocarpales</taxon>
        <taxon>Ectocarpaceae</taxon>
        <taxon>Ectocarpus</taxon>
    </lineage>
</organism>
<feature type="transmembrane region" description="Helical" evidence="1">
    <location>
        <begin position="139"/>
        <end position="164"/>
    </location>
</feature>
<name>D8LLT3_ECTSI</name>
<sequence>MMIMAALRPPLHQRAAAAAAPVARWSTWPLLALVLVAASVAEAGVLVGSAQAGGADLAGYSTSTWDSSPFNLGSITDNNLGVLAKSCSDKFCRAGVDGLDLWVSFEEVCTVMPQPYFAARLGDESGATAGLPASGSDGYWHPVIVGALCAAIGVAGVIGGFSLGTRSSSSAYCKSVY</sequence>
<keyword evidence="1" id="KW-0472">Membrane</keyword>
<keyword evidence="1" id="KW-0812">Transmembrane</keyword>
<evidence type="ECO:0000313" key="4">
    <source>
        <dbReference type="Proteomes" id="UP000002630"/>
    </source>
</evidence>
<protein>
    <submittedName>
        <fullName evidence="3">Uncharacterized protein</fullName>
    </submittedName>
</protein>
<feature type="signal peptide" evidence="2">
    <location>
        <begin position="1"/>
        <end position="43"/>
    </location>
</feature>
<keyword evidence="2" id="KW-0732">Signal</keyword>
<evidence type="ECO:0000313" key="3">
    <source>
        <dbReference type="EMBL" id="CBN76169.1"/>
    </source>
</evidence>
<dbReference type="AlphaFoldDB" id="D8LLT3"/>
<reference evidence="3 4" key="1">
    <citation type="journal article" date="2010" name="Nature">
        <title>The Ectocarpus genome and the independent evolution of multicellularity in brown algae.</title>
        <authorList>
            <person name="Cock J.M."/>
            <person name="Sterck L."/>
            <person name="Rouze P."/>
            <person name="Scornet D."/>
            <person name="Allen A.E."/>
            <person name="Amoutzias G."/>
            <person name="Anthouard V."/>
            <person name="Artiguenave F."/>
            <person name="Aury J.M."/>
            <person name="Badger J.H."/>
            <person name="Beszteri B."/>
            <person name="Billiau K."/>
            <person name="Bonnet E."/>
            <person name="Bothwell J.H."/>
            <person name="Bowler C."/>
            <person name="Boyen C."/>
            <person name="Brownlee C."/>
            <person name="Carrano C.J."/>
            <person name="Charrier B."/>
            <person name="Cho G.Y."/>
            <person name="Coelho S.M."/>
            <person name="Collen J."/>
            <person name="Corre E."/>
            <person name="Da Silva C."/>
            <person name="Delage L."/>
            <person name="Delaroque N."/>
            <person name="Dittami S.M."/>
            <person name="Doulbeau S."/>
            <person name="Elias M."/>
            <person name="Farnham G."/>
            <person name="Gachon C.M."/>
            <person name="Gschloessl B."/>
            <person name="Heesch S."/>
            <person name="Jabbari K."/>
            <person name="Jubin C."/>
            <person name="Kawai H."/>
            <person name="Kimura K."/>
            <person name="Kloareg B."/>
            <person name="Kupper F.C."/>
            <person name="Lang D."/>
            <person name="Le Bail A."/>
            <person name="Leblanc C."/>
            <person name="Lerouge P."/>
            <person name="Lohr M."/>
            <person name="Lopez P.J."/>
            <person name="Martens C."/>
            <person name="Maumus F."/>
            <person name="Michel G."/>
            <person name="Miranda-Saavedra D."/>
            <person name="Morales J."/>
            <person name="Moreau H."/>
            <person name="Motomura T."/>
            <person name="Nagasato C."/>
            <person name="Napoli C.A."/>
            <person name="Nelson D.R."/>
            <person name="Nyvall-Collen P."/>
            <person name="Peters A.F."/>
            <person name="Pommier C."/>
            <person name="Potin P."/>
            <person name="Poulain J."/>
            <person name="Quesneville H."/>
            <person name="Read B."/>
            <person name="Rensing S.A."/>
            <person name="Ritter A."/>
            <person name="Rousvoal S."/>
            <person name="Samanta M."/>
            <person name="Samson G."/>
            <person name="Schroeder D.C."/>
            <person name="Segurens B."/>
            <person name="Strittmatter M."/>
            <person name="Tonon T."/>
            <person name="Tregear J.W."/>
            <person name="Valentin K."/>
            <person name="von Dassow P."/>
            <person name="Yamagishi T."/>
            <person name="Van de Peer Y."/>
            <person name="Wincker P."/>
        </authorList>
    </citation>
    <scope>NUCLEOTIDE SEQUENCE [LARGE SCALE GENOMIC DNA]</scope>
    <source>
        <strain evidence="4">Ec32 / CCAP1310/4</strain>
    </source>
</reference>
<dbReference type="EMBL" id="FN649740">
    <property type="protein sequence ID" value="CBN76169.1"/>
    <property type="molecule type" value="Genomic_DNA"/>
</dbReference>
<dbReference type="EMBL" id="FN648565">
    <property type="protein sequence ID" value="CBN76169.1"/>
    <property type="molecule type" value="Genomic_DNA"/>
</dbReference>
<dbReference type="Proteomes" id="UP000002630">
    <property type="component" value="Linkage Group LG15"/>
</dbReference>
<gene>
    <name evidence="3" type="ORF">Esi_0370_0014</name>
</gene>
<keyword evidence="4" id="KW-1185">Reference proteome</keyword>